<keyword evidence="3" id="KW-1015">Disulfide bond</keyword>
<dbReference type="EMBL" id="JARQZJ010000124">
    <property type="protein sequence ID" value="KAK9890166.1"/>
    <property type="molecule type" value="Genomic_DNA"/>
</dbReference>
<dbReference type="PANTHER" id="PTHR23345">
    <property type="entry name" value="VITELLOGENIN-RELATED"/>
    <property type="match status" value="1"/>
</dbReference>
<dbReference type="InterPro" id="IPR015819">
    <property type="entry name" value="Lipid_transp_b-sht_shell"/>
</dbReference>
<dbReference type="InterPro" id="IPR015816">
    <property type="entry name" value="Vitellinogen_b-sht_N"/>
</dbReference>
<dbReference type="Pfam" id="PF01347">
    <property type="entry name" value="Vitellogenin_N"/>
    <property type="match status" value="1"/>
</dbReference>
<dbReference type="SUPFAM" id="SSF56968">
    <property type="entry name" value="Lipovitellin-phosvitin complex, beta-sheet shell regions"/>
    <property type="match status" value="2"/>
</dbReference>
<dbReference type="InterPro" id="IPR050733">
    <property type="entry name" value="Vitellogenin/Apolipophorin"/>
</dbReference>
<feature type="domain" description="Vitellogenin" evidence="7">
    <location>
        <begin position="20"/>
        <end position="798"/>
    </location>
</feature>
<dbReference type="SMART" id="SM01169">
    <property type="entry name" value="DUF1943"/>
    <property type="match status" value="1"/>
</dbReference>
<dbReference type="PANTHER" id="PTHR23345:SF15">
    <property type="entry name" value="VITELLOGENIN 1-RELATED"/>
    <property type="match status" value="1"/>
</dbReference>
<keyword evidence="2" id="KW-0758">Storage protein</keyword>
<sequence>MWSQFLLCFLVGLTFASPAWKQNTEYMYDVRGSSLSSLTRAADYYSGIVIRAKLVVQTLPDRLRAKILQPEYAEVQVRLPNGWSAQFPDAELKYKSLQLTDKPFEIIILNGVVSELIVEDTVPEWEANILKSFVSQIQLDTSAEHRVDSKYNLYPKSHSNNAVFTVLEDTVTGITETSYDIHPLPEYILESEPYLVPFPHLKGDGSVIEIVKNKNFTNGYDLPAYSFGFGYAGSWEPSSNHFAHISQRNSMGRAVITGTLQRYTIQYSETSNRIALLLNKDGQPTGYVNSMMRIQLSNVDSPKSQLPELSSSVSLGSLVYAYGKHGSASNKVSQGKIFQHSHYQGIKVGSSQSHEGKSNYLKDRHPRSTEDLVGYRQYWTSPKPKLSEAPWFPLLPYYVGYYGMPIKNAEHVQVDENVYNLILKMSEDLDNPQSIPKEHTLAKYILLTSLLRTMDEQELKQIVQRIFTEDTETREYYAWVVLRDCLAETGTGPAFLVIKDLIESKKLYGDEASSVIVSMVGSVRQPTHPYMQNFYEIMKKQLSVQEEDQSMLNETMLFSFTQLVHKVYVNKKLSHREYPSHSFGNFYTKEGDAFVKEDVVPYLAQKLRQAVMNADAQKIQAYIYALGNIGHSDILFVFEPYLEGKLQVSQFQRFLMVLSLRHLSDVYPEKVQPVLYRIYQNVGERTETRIIALYRLMHTNPSSEMLQRIAVYNYWEPNHAVRAAVISVIETASKLDGLDFAELRSAAESARVLLSRRNYGIQDSMSIIVNYASLNWASYHKHVFQTVVSEESGVPTSFYYASEGSNSGLKYRSIGLEAIVSDIRNAFHILLHQTEWYQQQKEKQQNSQQSEKSLWSSHKIARLLNMETEELEQLEGRMLLQLPDFEKHILFNNRSIESLPKWFKKLEDKLMKGKQIMRSKLINIHESAIALPTEIGMPFMCTHDYPVFLHLEGNFKGKTQPEFSTGDKLVVPDEIEVESMFRVVFSGKKRFQFGIVTPFNHHHYLAGYDQNIQVYLPLKASINIDLKHKNVEMKVESLDYEKEINILHKSSLPYVSKYNILNLRPVFDGKHNHIIRKHIQHHVDETYGVESVGVPFRVTYESDERFPKIESLLKGEVFQSHVHYDKLDVQYIYGKKHNKEVKINFKYVEQKPEGETTEYSRKSVWEQMSNLPEDEEQRINQLSKQASVGIPGAYVQVYNSKVEFSGHKRVQFIASLAYGKSHLKSKARILGYVKKQSQIPKSEPFEGAVSVNYNMSRLSALNLNYVLNSDPTSFVDIDAAFGEKLPSKNEVQISTVLKRSNSRKQYLMEQPYYGICQRGKKHLLACANMTQLSGLLDHVNVNFTYTSMDSHYLNNFVNNFNRFSPYYRFKVQNNRDPNHKEGEINWDIRFEPDLRSVNLSATSKEIYASIKNVYIDEWARPVVVVHPIFDVIDRVKGKLYGIQTYTPMCSMDKSQAYTFDGAEYPLKLSNYWTVILQYVPHRSWEHANYTVEEQLKDELENYVVLARQSSEKPDSKELKIVVSTPRTDGQVVEVELKPVSTGGYPQVFVDGQEVPVVSEDKAFESHQGQIAVVGLPKGEVYVELICAGRGCKWALNMHLCPSSE</sequence>
<protein>
    <recommendedName>
        <fullName evidence="7">Vitellogenin domain-containing protein</fullName>
    </recommendedName>
</protein>
<dbReference type="Proteomes" id="UP001431783">
    <property type="component" value="Unassembled WGS sequence"/>
</dbReference>
<dbReference type="SUPFAM" id="SSF48431">
    <property type="entry name" value="Lipovitellin-phosvitin complex, superhelical domain"/>
    <property type="match status" value="1"/>
</dbReference>
<feature type="signal peptide" evidence="6">
    <location>
        <begin position="1"/>
        <end position="21"/>
    </location>
</feature>
<dbReference type="InterPro" id="IPR015255">
    <property type="entry name" value="Vitellinogen_open_b-sht"/>
</dbReference>
<comment type="caution">
    <text evidence="8">The sequence shown here is derived from an EMBL/GenBank/DDBJ whole genome shotgun (WGS) entry which is preliminary data.</text>
</comment>
<dbReference type="Gene3D" id="2.20.80.10">
    <property type="entry name" value="Lipovitellin-phosvitin complex, chain A, domain 4"/>
    <property type="match status" value="1"/>
</dbReference>
<dbReference type="GO" id="GO:0045735">
    <property type="term" value="F:nutrient reservoir activity"/>
    <property type="evidence" value="ECO:0007669"/>
    <property type="project" value="UniProtKB-KW"/>
</dbReference>
<dbReference type="InterPro" id="IPR011030">
    <property type="entry name" value="Lipovitellin_superhlx_dom"/>
</dbReference>
<dbReference type="FunFam" id="1.25.10.20:FF:000003">
    <property type="entry name" value="Vitellogenin C"/>
    <property type="match status" value="1"/>
</dbReference>
<evidence type="ECO:0000256" key="1">
    <source>
        <dbReference type="ARBA" id="ARBA00022729"/>
    </source>
</evidence>
<dbReference type="Gene3D" id="2.30.230.10">
    <property type="entry name" value="Lipovitellin, beta-sheet shell regions, chain A"/>
    <property type="match status" value="1"/>
</dbReference>
<comment type="caution">
    <text evidence="5">Lacks conserved residue(s) required for the propagation of feature annotation.</text>
</comment>
<dbReference type="Pfam" id="PF09172">
    <property type="entry name" value="Vit_open_b-sht"/>
    <property type="match status" value="1"/>
</dbReference>
<gene>
    <name evidence="8" type="ORF">WA026_008971</name>
</gene>
<keyword evidence="4" id="KW-0325">Glycoprotein</keyword>
<dbReference type="SMART" id="SM00638">
    <property type="entry name" value="LPD_N"/>
    <property type="match status" value="1"/>
</dbReference>
<keyword evidence="9" id="KW-1185">Reference proteome</keyword>
<reference evidence="8 9" key="1">
    <citation type="submission" date="2023-03" db="EMBL/GenBank/DDBJ databases">
        <title>Genome insight into feeding habits of ladybird beetles.</title>
        <authorList>
            <person name="Li H.-S."/>
            <person name="Huang Y.-H."/>
            <person name="Pang H."/>
        </authorList>
    </citation>
    <scope>NUCLEOTIDE SEQUENCE [LARGE SCALE GENOMIC DNA]</scope>
    <source>
        <strain evidence="8">SYSU_2023b</strain>
        <tissue evidence="8">Whole body</tissue>
    </source>
</reference>
<evidence type="ECO:0000256" key="6">
    <source>
        <dbReference type="SAM" id="SignalP"/>
    </source>
</evidence>
<dbReference type="InterPro" id="IPR001747">
    <property type="entry name" value="Vitellogenin_N"/>
</dbReference>
<evidence type="ECO:0000256" key="5">
    <source>
        <dbReference type="PROSITE-ProRule" id="PRU00557"/>
    </source>
</evidence>
<evidence type="ECO:0000313" key="9">
    <source>
        <dbReference type="Proteomes" id="UP001431783"/>
    </source>
</evidence>
<dbReference type="Gene3D" id="1.25.10.20">
    <property type="entry name" value="Vitellinogen, superhelical"/>
    <property type="match status" value="1"/>
</dbReference>
<evidence type="ECO:0000256" key="2">
    <source>
        <dbReference type="ARBA" id="ARBA00022761"/>
    </source>
</evidence>
<organism evidence="8 9">
    <name type="scientific">Henosepilachna vigintioctopunctata</name>
    <dbReference type="NCBI Taxonomy" id="420089"/>
    <lineage>
        <taxon>Eukaryota</taxon>
        <taxon>Metazoa</taxon>
        <taxon>Ecdysozoa</taxon>
        <taxon>Arthropoda</taxon>
        <taxon>Hexapoda</taxon>
        <taxon>Insecta</taxon>
        <taxon>Pterygota</taxon>
        <taxon>Neoptera</taxon>
        <taxon>Endopterygota</taxon>
        <taxon>Coleoptera</taxon>
        <taxon>Polyphaga</taxon>
        <taxon>Cucujiformia</taxon>
        <taxon>Coccinelloidea</taxon>
        <taxon>Coccinellidae</taxon>
        <taxon>Epilachninae</taxon>
        <taxon>Epilachnini</taxon>
        <taxon>Henosepilachna</taxon>
    </lineage>
</organism>
<evidence type="ECO:0000256" key="4">
    <source>
        <dbReference type="ARBA" id="ARBA00023180"/>
    </source>
</evidence>
<dbReference type="GO" id="GO:0005319">
    <property type="term" value="F:lipid transporter activity"/>
    <property type="evidence" value="ECO:0007669"/>
    <property type="project" value="InterPro"/>
</dbReference>
<proteinExistence type="predicted"/>
<accession>A0AAW1VAX7</accession>
<feature type="chain" id="PRO_5043497817" description="Vitellogenin domain-containing protein" evidence="6">
    <location>
        <begin position="22"/>
        <end position="1604"/>
    </location>
</feature>
<evidence type="ECO:0000313" key="8">
    <source>
        <dbReference type="EMBL" id="KAK9890166.1"/>
    </source>
</evidence>
<dbReference type="PROSITE" id="PS51211">
    <property type="entry name" value="VITELLOGENIN"/>
    <property type="match status" value="1"/>
</dbReference>
<keyword evidence="1 6" id="KW-0732">Signal</keyword>
<evidence type="ECO:0000256" key="3">
    <source>
        <dbReference type="ARBA" id="ARBA00023157"/>
    </source>
</evidence>
<name>A0AAW1VAX7_9CUCU</name>
<evidence type="ECO:0000259" key="7">
    <source>
        <dbReference type="PROSITE" id="PS51211"/>
    </source>
</evidence>